<keyword evidence="4" id="KW-1185">Reference proteome</keyword>
<dbReference type="AlphaFoldDB" id="A0A0B4ER99"/>
<evidence type="ECO:0000313" key="4">
    <source>
        <dbReference type="Proteomes" id="UP000031186"/>
    </source>
</evidence>
<evidence type="ECO:0000256" key="2">
    <source>
        <dbReference type="SAM" id="MobiDB-lite"/>
    </source>
</evidence>
<accession>A0A0B4ER99</accession>
<gene>
    <name evidence="3" type="ORF">MAN_06684</name>
</gene>
<keyword evidence="1" id="KW-0175">Coiled coil</keyword>
<organism evidence="3 4">
    <name type="scientific">Metarhizium anisopliae (strain ARSEF 549)</name>
    <dbReference type="NCBI Taxonomy" id="3151832"/>
    <lineage>
        <taxon>Eukaryota</taxon>
        <taxon>Fungi</taxon>
        <taxon>Dikarya</taxon>
        <taxon>Ascomycota</taxon>
        <taxon>Pezizomycotina</taxon>
        <taxon>Sordariomycetes</taxon>
        <taxon>Hypocreomycetidae</taxon>
        <taxon>Hypocreales</taxon>
        <taxon>Clavicipitaceae</taxon>
        <taxon>Metarhizium</taxon>
    </lineage>
</organism>
<feature type="compositionally biased region" description="Basic and acidic residues" evidence="2">
    <location>
        <begin position="1"/>
        <end position="12"/>
    </location>
</feature>
<evidence type="ECO:0000313" key="3">
    <source>
        <dbReference type="EMBL" id="KID64510.1"/>
    </source>
</evidence>
<feature type="region of interest" description="Disordered" evidence="2">
    <location>
        <begin position="1"/>
        <end position="30"/>
    </location>
</feature>
<dbReference type="VEuPathDB" id="FungiDB:MAN_06684"/>
<evidence type="ECO:0000256" key="1">
    <source>
        <dbReference type="SAM" id="Coils"/>
    </source>
</evidence>
<dbReference type="EMBL" id="AZNF01000008">
    <property type="protein sequence ID" value="KID64510.1"/>
    <property type="molecule type" value="Genomic_DNA"/>
</dbReference>
<feature type="non-terminal residue" evidence="3">
    <location>
        <position position="1"/>
    </location>
</feature>
<proteinExistence type="predicted"/>
<sequence>MAGNELARRDKNLPVVSPKRPSLIPTTSSSSSLSLESVSAKSGKTSQEIYTFLEQLVTGGWLPRFQHGFDAFSSLAYCLINVTEARYGELKARGLDAGQGTVLLTGSGSSLRQEIESCRTRCTDILNSLSADMREVSSMSLRLSVEDGPKSFQEQLAILNRDLNEQLTSNLPTTQEAIETRLRVSREQIKLAEAKIKDLTLYLKAQKDLRVALEKKYKLLEQNRVDCGNEMRRYRDQLQEQTKKLQALQMELNCRPAEFEEAKAHHDRQLQQKHGEVSNMGWAAYIGHLYSSYWPSAEDAESAKQWDTFAKEHETFMASGPILKSKLQQRIRELETAQETAQHNYELLSDIPSLEKELRTVRQGKMPTLIVFEGLQLVCGIDNMR</sequence>
<feature type="coiled-coil region" evidence="1">
    <location>
        <begin position="203"/>
        <end position="255"/>
    </location>
</feature>
<dbReference type="HOGENOM" id="CLU_717808_0_0_1"/>
<reference evidence="3 4" key="1">
    <citation type="journal article" date="2014" name="Proc. Natl. Acad. Sci. U.S.A.">
        <title>Trajectory and genomic determinants of fungal-pathogen speciation and host adaptation.</title>
        <authorList>
            <person name="Hu X."/>
            <person name="Xiao G."/>
            <person name="Zheng P."/>
            <person name="Shang Y."/>
            <person name="Su Y."/>
            <person name="Zhang X."/>
            <person name="Liu X."/>
            <person name="Zhan S."/>
            <person name="St Leger R.J."/>
            <person name="Wang C."/>
        </authorList>
    </citation>
    <scope>NUCLEOTIDE SEQUENCE [LARGE SCALE GENOMIC DNA]</scope>
    <source>
        <strain evidence="3 4">ARSEF 549</strain>
    </source>
</reference>
<name>A0A0B4ER99_METAF</name>
<protein>
    <submittedName>
        <fullName evidence="3">Uncharacterized protein</fullName>
    </submittedName>
</protein>
<dbReference type="Proteomes" id="UP000031186">
    <property type="component" value="Unassembled WGS sequence"/>
</dbReference>
<comment type="caution">
    <text evidence="3">The sequence shown here is derived from an EMBL/GenBank/DDBJ whole genome shotgun (WGS) entry which is preliminary data.</text>
</comment>